<feature type="signal peptide" evidence="3">
    <location>
        <begin position="1"/>
        <end position="23"/>
    </location>
</feature>
<keyword evidence="2" id="KW-1133">Transmembrane helix</keyword>
<accession>A0ABU4T6T1</accession>
<feature type="region of interest" description="Disordered" evidence="1">
    <location>
        <begin position="385"/>
        <end position="407"/>
    </location>
</feature>
<evidence type="ECO:0000256" key="1">
    <source>
        <dbReference type="SAM" id="MobiDB-lite"/>
    </source>
</evidence>
<sequence length="457" mass="46813">MRRSLSVPLAGLLLALVAAPALAQPPTTPVPGPRDPNQPPASAPNGPQPLAHAVGDAGTGLTMIRLGPQGVPTNTILPGLGDQLPKQSVTEFGFGLASAQVNTEAFLSTERVVTQANPFGFAVAGRSPQSPGTLVQTAIPDNPQPTNGGLPIPETPLGKLKLLNGSVHARWDEKLGPCVSPLATAKTSLAGLEVLSALPAEVPLPVKTSLLSVPDAFEANSVVKLVDLPGSKNKAVESTSTMRAVSVELTGGIKIDVATPPTLTATATGDEKTSKITYTAPVLRVSQNGKELGTLDAAHPTLDVPLLLDLVVVRLQVAGLNEKKASFTGNGFSGFQLGATARMLDVQLLPTDKLKLPNLPTALAQISLGEQIVRAAAPQGGVVCGTSQPPQTVPEQPGGPAAPPAQKAPPLAYTNAAYQSIPLFWTGTGLLLAGVVIFAALPVRGRSRGRAPEVSEP</sequence>
<protein>
    <submittedName>
        <fullName evidence="4">Uncharacterized protein</fullName>
    </submittedName>
</protein>
<feature type="region of interest" description="Disordered" evidence="1">
    <location>
        <begin position="25"/>
        <end position="55"/>
    </location>
</feature>
<dbReference type="RefSeq" id="WP_319968897.1">
    <property type="nucleotide sequence ID" value="NZ_JAXAVW010000023.1"/>
</dbReference>
<reference evidence="4 5" key="1">
    <citation type="submission" date="2023-11" db="EMBL/GenBank/DDBJ databases">
        <title>Lentzea sokolovensis, sp. nov., Lentzea kristufkii, sp. nov., and Lentzea miocenensis, sp. nov., rare actinobacteria from Sokolov Coal Basin, Miocene lacustrine sediment, Czech Republic.</title>
        <authorList>
            <person name="Lara A."/>
            <person name="Kotroba L."/>
            <person name="Nouioui I."/>
            <person name="Neumann-Schaal M."/>
            <person name="Mast Y."/>
            <person name="Chronakova A."/>
        </authorList>
    </citation>
    <scope>NUCLEOTIDE SEQUENCE [LARGE SCALE GENOMIC DNA]</scope>
    <source>
        <strain evidence="4 5">BCCO 10_0856</strain>
    </source>
</reference>
<comment type="caution">
    <text evidence="4">The sequence shown here is derived from an EMBL/GenBank/DDBJ whole genome shotgun (WGS) entry which is preliminary data.</text>
</comment>
<evidence type="ECO:0000313" key="5">
    <source>
        <dbReference type="Proteomes" id="UP001285521"/>
    </source>
</evidence>
<keyword evidence="2" id="KW-0812">Transmembrane</keyword>
<feature type="transmembrane region" description="Helical" evidence="2">
    <location>
        <begin position="423"/>
        <end position="443"/>
    </location>
</feature>
<feature type="chain" id="PRO_5045253889" evidence="3">
    <location>
        <begin position="24"/>
        <end position="457"/>
    </location>
</feature>
<dbReference type="Proteomes" id="UP001285521">
    <property type="component" value="Unassembled WGS sequence"/>
</dbReference>
<evidence type="ECO:0000256" key="3">
    <source>
        <dbReference type="SAM" id="SignalP"/>
    </source>
</evidence>
<keyword evidence="2" id="KW-0472">Membrane</keyword>
<evidence type="ECO:0000256" key="2">
    <source>
        <dbReference type="SAM" id="Phobius"/>
    </source>
</evidence>
<dbReference type="EMBL" id="JAXAVW010000023">
    <property type="protein sequence ID" value="MDX8033875.1"/>
    <property type="molecule type" value="Genomic_DNA"/>
</dbReference>
<keyword evidence="5" id="KW-1185">Reference proteome</keyword>
<feature type="compositionally biased region" description="Pro residues" evidence="1">
    <location>
        <begin position="26"/>
        <end position="42"/>
    </location>
</feature>
<proteinExistence type="predicted"/>
<organism evidence="4 5">
    <name type="scientific">Lentzea miocenica</name>
    <dbReference type="NCBI Taxonomy" id="3095431"/>
    <lineage>
        <taxon>Bacteria</taxon>
        <taxon>Bacillati</taxon>
        <taxon>Actinomycetota</taxon>
        <taxon>Actinomycetes</taxon>
        <taxon>Pseudonocardiales</taxon>
        <taxon>Pseudonocardiaceae</taxon>
        <taxon>Lentzea</taxon>
    </lineage>
</organism>
<keyword evidence="3" id="KW-0732">Signal</keyword>
<name>A0ABU4T6T1_9PSEU</name>
<reference evidence="4 5" key="2">
    <citation type="submission" date="2023-11" db="EMBL/GenBank/DDBJ databases">
        <authorList>
            <person name="Lara A.C."/>
            <person name="Chronakova A."/>
        </authorList>
    </citation>
    <scope>NUCLEOTIDE SEQUENCE [LARGE SCALE GENOMIC DNA]</scope>
    <source>
        <strain evidence="4 5">BCCO 10_0856</strain>
    </source>
</reference>
<gene>
    <name evidence="4" type="ORF">SK803_26945</name>
</gene>
<evidence type="ECO:0000313" key="4">
    <source>
        <dbReference type="EMBL" id="MDX8033875.1"/>
    </source>
</evidence>